<protein>
    <submittedName>
        <fullName evidence="5">Replication-associated recombination protein A</fullName>
    </submittedName>
</protein>
<proteinExistence type="inferred from homology"/>
<dbReference type="Pfam" id="PF12002">
    <property type="entry name" value="MgsA_C"/>
    <property type="match status" value="1"/>
</dbReference>
<dbReference type="Gene3D" id="1.20.272.10">
    <property type="match status" value="1"/>
</dbReference>
<dbReference type="InterPro" id="IPR027417">
    <property type="entry name" value="P-loop_NTPase"/>
</dbReference>
<dbReference type="RefSeq" id="WP_268040321.1">
    <property type="nucleotide sequence ID" value="NZ_JAPQER010000002.1"/>
</dbReference>
<dbReference type="PANTHER" id="PTHR13779:SF7">
    <property type="entry name" value="ATPASE WRNIP1"/>
    <property type="match status" value="1"/>
</dbReference>
<evidence type="ECO:0000313" key="5">
    <source>
        <dbReference type="EMBL" id="MCY6484051.1"/>
    </source>
</evidence>
<comment type="caution">
    <text evidence="5">The sequence shown here is derived from an EMBL/GenBank/DDBJ whole genome shotgun (WGS) entry which is preliminary data.</text>
</comment>
<evidence type="ECO:0000313" key="6">
    <source>
        <dbReference type="Proteomes" id="UP001078443"/>
    </source>
</evidence>
<comment type="similarity">
    <text evidence="1">Belongs to the AAA ATPase family. RarA/MGS1/WRNIP1 subfamily.</text>
</comment>
<dbReference type="InterPro" id="IPR003593">
    <property type="entry name" value="AAA+_ATPase"/>
</dbReference>
<name>A0ABT4CYK9_9CLOT</name>
<feature type="domain" description="AAA+ ATPase" evidence="4">
    <location>
        <begin position="50"/>
        <end position="172"/>
    </location>
</feature>
<dbReference type="InterPro" id="IPR021886">
    <property type="entry name" value="MgsA_C"/>
</dbReference>
<dbReference type="Gene3D" id="1.10.8.60">
    <property type="match status" value="1"/>
</dbReference>
<dbReference type="SUPFAM" id="SSF52540">
    <property type="entry name" value="P-loop containing nucleoside triphosphate hydrolases"/>
    <property type="match status" value="1"/>
</dbReference>
<dbReference type="PANTHER" id="PTHR13779">
    <property type="entry name" value="WERNER HELICASE-INTERACTING PROTEIN 1 FAMILY MEMBER"/>
    <property type="match status" value="1"/>
</dbReference>
<keyword evidence="6" id="KW-1185">Reference proteome</keyword>
<keyword evidence="3" id="KW-0067">ATP-binding</keyword>
<dbReference type="SMART" id="SM00382">
    <property type="entry name" value="AAA"/>
    <property type="match status" value="1"/>
</dbReference>
<dbReference type="InterPro" id="IPR051314">
    <property type="entry name" value="AAA_ATPase_RarA/MGS1/WRNIP1"/>
</dbReference>
<evidence type="ECO:0000259" key="4">
    <source>
        <dbReference type="SMART" id="SM00382"/>
    </source>
</evidence>
<dbReference type="SUPFAM" id="SSF48019">
    <property type="entry name" value="post-AAA+ oligomerization domain-like"/>
    <property type="match status" value="1"/>
</dbReference>
<dbReference type="InterPro" id="IPR008921">
    <property type="entry name" value="DNA_pol3_clamp-load_cplx_C"/>
</dbReference>
<dbReference type="Proteomes" id="UP001078443">
    <property type="component" value="Unassembled WGS sequence"/>
</dbReference>
<dbReference type="Gene3D" id="1.10.3710.10">
    <property type="entry name" value="DNA polymerase III clamp loader subunits, C-terminal domain"/>
    <property type="match status" value="1"/>
</dbReference>
<evidence type="ECO:0000256" key="1">
    <source>
        <dbReference type="ARBA" id="ARBA00008959"/>
    </source>
</evidence>
<dbReference type="Pfam" id="PF16193">
    <property type="entry name" value="AAA_assoc_2"/>
    <property type="match status" value="1"/>
</dbReference>
<dbReference type="Gene3D" id="3.40.50.300">
    <property type="entry name" value="P-loop containing nucleotide triphosphate hydrolases"/>
    <property type="match status" value="1"/>
</dbReference>
<evidence type="ECO:0000256" key="2">
    <source>
        <dbReference type="ARBA" id="ARBA00022741"/>
    </source>
</evidence>
<evidence type="ECO:0000256" key="3">
    <source>
        <dbReference type="ARBA" id="ARBA00022840"/>
    </source>
</evidence>
<sequence>MDLFDLAMSKNNNKKPLAEKMRPKNLNQIFGQKNIIGKGRLLRRLIENDNLTSLILFGPPGVGKTTLAHVISLETKCEFIKLNATSISVKEIRECIKKAEELLKFYGKKTMFFIDEIHALKKGTQQDALLDAVEKGGVVLIGATTENPYFHLNRALISRARIFKLEELKKNDVKDILINALTDAERGYGKLNINIDNDSIELMAKLSGGDARNALNSLELAVLSTTKNSDGVIVINKEGIKECIQNPVVSYDSSGDNHYDVISAFIKSIRGSDIDAALYWFGRMVVGGEDPRFIVRRLIVHASEDIGMKDPNAMLIVHAAWNALESVGMPEARIPIAQAIIYLAKANKSNSVLKAIDSAIEDAKYNQYRVPAHLRDTHYVGAEELGSRGYKNPHNYEEHYIEQKYFPREMDTKIYYRED</sequence>
<dbReference type="CDD" id="cd00009">
    <property type="entry name" value="AAA"/>
    <property type="match status" value="1"/>
</dbReference>
<dbReference type="InterPro" id="IPR032423">
    <property type="entry name" value="AAA_assoc_2"/>
</dbReference>
<organism evidence="5 6">
    <name type="scientific">Clostridium aestuarii</name>
    <dbReference type="NCBI Taxonomy" id="338193"/>
    <lineage>
        <taxon>Bacteria</taxon>
        <taxon>Bacillati</taxon>
        <taxon>Bacillota</taxon>
        <taxon>Clostridia</taxon>
        <taxon>Eubacteriales</taxon>
        <taxon>Clostridiaceae</taxon>
        <taxon>Clostridium</taxon>
    </lineage>
</organism>
<dbReference type="InterPro" id="IPR003959">
    <property type="entry name" value="ATPase_AAA_core"/>
</dbReference>
<gene>
    <name evidence="5" type="ORF">OW763_06760</name>
</gene>
<reference evidence="5" key="1">
    <citation type="submission" date="2022-12" db="EMBL/GenBank/DDBJ databases">
        <authorList>
            <person name="Wang J."/>
        </authorList>
    </citation>
    <scope>NUCLEOTIDE SEQUENCE</scope>
    <source>
        <strain evidence="5">HY-45-18</strain>
    </source>
</reference>
<dbReference type="Pfam" id="PF00004">
    <property type="entry name" value="AAA"/>
    <property type="match status" value="1"/>
</dbReference>
<keyword evidence="2" id="KW-0547">Nucleotide-binding</keyword>
<dbReference type="CDD" id="cd18139">
    <property type="entry name" value="HLD_clamp_RarA"/>
    <property type="match status" value="1"/>
</dbReference>
<dbReference type="EMBL" id="JAPQER010000002">
    <property type="protein sequence ID" value="MCY6484051.1"/>
    <property type="molecule type" value="Genomic_DNA"/>
</dbReference>
<accession>A0ABT4CYK9</accession>